<dbReference type="PROSITE" id="PS50109">
    <property type="entry name" value="HIS_KIN"/>
    <property type="match status" value="1"/>
</dbReference>
<evidence type="ECO:0000259" key="14">
    <source>
        <dbReference type="PROSITE" id="PS50885"/>
    </source>
</evidence>
<dbReference type="PRINTS" id="PR00344">
    <property type="entry name" value="BCTRLSENSOR"/>
</dbReference>
<dbReference type="CDD" id="cd00130">
    <property type="entry name" value="PAS"/>
    <property type="match status" value="2"/>
</dbReference>
<organism evidence="15 16">
    <name type="scientific">Caenispirillum salinarum AK4</name>
    <dbReference type="NCBI Taxonomy" id="1238182"/>
    <lineage>
        <taxon>Bacteria</taxon>
        <taxon>Pseudomonadati</taxon>
        <taxon>Pseudomonadota</taxon>
        <taxon>Alphaproteobacteria</taxon>
        <taxon>Rhodospirillales</taxon>
        <taxon>Novispirillaceae</taxon>
        <taxon>Caenispirillum</taxon>
    </lineage>
</organism>
<dbReference type="InterPro" id="IPR004358">
    <property type="entry name" value="Sig_transdc_His_kin-like_C"/>
</dbReference>
<evidence type="ECO:0000313" key="15">
    <source>
        <dbReference type="EMBL" id="EKV31975.1"/>
    </source>
</evidence>
<dbReference type="InterPro" id="IPR005467">
    <property type="entry name" value="His_kinase_dom"/>
</dbReference>
<dbReference type="InterPro" id="IPR001789">
    <property type="entry name" value="Sig_transdc_resp-reg_receiver"/>
</dbReference>
<keyword evidence="9" id="KW-0902">Two-component regulatory system</keyword>
<dbReference type="InterPro" id="IPR035965">
    <property type="entry name" value="PAS-like_dom_sf"/>
</dbReference>
<dbReference type="PROSITE" id="PS50112">
    <property type="entry name" value="PAS"/>
    <property type="match status" value="1"/>
</dbReference>
<sequence>MVSGAVDDGLDLARALSAQHRLAVEDGRRALAALASAPGAAAEACGPAAAGPAARPGLLAAVTRFSADLATLCSTAAAGQARPLRIAAERARAEGGLATGPGLPATAAAAGPADGRPLVPLAHVTPDGGAVAALLDPAWLSPRLAALLPAENALVVVTDGAGHVVATVPRRPALAGSVLDVAPGSQGGALPVTLDGRPMLLAQAPADGGLAVGVAFDRTAVTADADAALLRSGGGIALALLAGLLLAGLAARAMVARPVARLSDAAAALQGGGTPSRIGPPYAGTAELADLERALDTLGERLSRHEAALISSETQLSVKRQSEERFRNLVELAPEAIVVEARGTVLYANSRAVDLFGADGMEELLAVPLIDHVHPEDRDEVRRRLSDATTDGAVGVAEVRVRRLGGGELVAEVVVGPIAYGGRPATHIMIRDVTDQRLARRRLRESEERFRALVESAPDLILAHDRGRIVLANARAAQVLFGESYGESVVGRCIFDIVDDADRTAAIARMQEFGKAPRPLPPVEMALKRADGGRMICEVMTSPVTFEGRLCLHTVLRDVTARKAEQASVAQSAKLATLGELAAGMAHELAQPMNIIRMAAEAGLLGLDAAGPAKPGAAPGHGHDGTAAASAADRDRLELIAAQAGRMGEIIDHMRVFTRRDTGPEERFDAVEAVRAALAMIDHGLRGDGITVTVDLPEAETACVRGRPVQLEQVVLNLLTNARDAVLERLSAGADGASWRPEVRVSCAAEGAAIVIRVADTGVGVPEALRERLFDPFVTSKAAGIGTGLGLSISDGLIRAMGGRIGLEAPSADGGAVFTVSLPRDGSAEDPCGCDALRPAARQAAAPVTAPVAGAMVDTAPAPASAYAPEADEDEEASALVAHVLVADDEREAAGLMADYLRARGHRVSVAHDGLAAIDIFMDDPADVLVTDMRMPGCDGRNLIAGLRKHVPELPVVVVTGHIGAREARGLETDDQVAAVLRKPVSLQRVADLVDTLFTATL</sequence>
<feature type="domain" description="Histidine kinase" evidence="11">
    <location>
        <begin position="584"/>
        <end position="826"/>
    </location>
</feature>
<dbReference type="AlphaFoldDB" id="K9H128"/>
<feature type="domain" description="PAS" evidence="13">
    <location>
        <begin position="322"/>
        <end position="392"/>
    </location>
</feature>
<reference evidence="15 16" key="1">
    <citation type="journal article" date="2013" name="Genome Announc.">
        <title>Draft Genome Sequence of an Alphaproteobacterium, Caenispirillum salinarum AK4(T), Isolated from a Solar Saltern.</title>
        <authorList>
            <person name="Khatri I."/>
            <person name="Singh A."/>
            <person name="Korpole S."/>
            <person name="Pinnaka A.K."/>
            <person name="Subramanian S."/>
        </authorList>
    </citation>
    <scope>NUCLEOTIDE SEQUENCE [LARGE SCALE GENOMIC DNA]</scope>
    <source>
        <strain evidence="15 16">AK4</strain>
    </source>
</reference>
<evidence type="ECO:0000256" key="5">
    <source>
        <dbReference type="ARBA" id="ARBA00022679"/>
    </source>
</evidence>
<dbReference type="InterPro" id="IPR011006">
    <property type="entry name" value="CheY-like_superfamily"/>
</dbReference>
<evidence type="ECO:0000256" key="2">
    <source>
        <dbReference type="ARBA" id="ARBA00004370"/>
    </source>
</evidence>
<evidence type="ECO:0000259" key="11">
    <source>
        <dbReference type="PROSITE" id="PS50109"/>
    </source>
</evidence>
<proteinExistence type="predicted"/>
<protein>
    <recommendedName>
        <fullName evidence="3">histidine kinase</fullName>
        <ecNumber evidence="3">2.7.13.3</ecNumber>
    </recommendedName>
</protein>
<comment type="catalytic activity">
    <reaction evidence="1">
        <text>ATP + protein L-histidine = ADP + protein N-phospho-L-histidine.</text>
        <dbReference type="EC" id="2.7.13.3"/>
    </reaction>
</comment>
<dbReference type="Gene3D" id="3.30.565.10">
    <property type="entry name" value="Histidine kinase-like ATPase, C-terminal domain"/>
    <property type="match status" value="1"/>
</dbReference>
<dbReference type="SMART" id="SM00387">
    <property type="entry name" value="HATPase_c"/>
    <property type="match status" value="1"/>
</dbReference>
<dbReference type="CDD" id="cd00082">
    <property type="entry name" value="HisKA"/>
    <property type="match status" value="1"/>
</dbReference>
<dbReference type="GO" id="GO:0005524">
    <property type="term" value="F:ATP binding"/>
    <property type="evidence" value="ECO:0007669"/>
    <property type="project" value="UniProtKB-KW"/>
</dbReference>
<dbReference type="EMBL" id="ANHY01000004">
    <property type="protein sequence ID" value="EKV31975.1"/>
    <property type="molecule type" value="Genomic_DNA"/>
</dbReference>
<keyword evidence="5" id="KW-0808">Transferase</keyword>
<dbReference type="SUPFAM" id="SSF52172">
    <property type="entry name" value="CheY-like"/>
    <property type="match status" value="1"/>
</dbReference>
<dbReference type="SMART" id="SM00388">
    <property type="entry name" value="HisKA"/>
    <property type="match status" value="1"/>
</dbReference>
<dbReference type="GO" id="GO:0006355">
    <property type="term" value="P:regulation of DNA-templated transcription"/>
    <property type="evidence" value="ECO:0007669"/>
    <property type="project" value="InterPro"/>
</dbReference>
<dbReference type="Pfam" id="PF00072">
    <property type="entry name" value="Response_reg"/>
    <property type="match status" value="1"/>
</dbReference>
<evidence type="ECO:0000259" key="13">
    <source>
        <dbReference type="PROSITE" id="PS50112"/>
    </source>
</evidence>
<comment type="caution">
    <text evidence="15">The sequence shown here is derived from an EMBL/GenBank/DDBJ whole genome shotgun (WGS) entry which is preliminary data.</text>
</comment>
<dbReference type="Pfam" id="PF02518">
    <property type="entry name" value="HATPase_c"/>
    <property type="match status" value="1"/>
</dbReference>
<dbReference type="CDD" id="cd00156">
    <property type="entry name" value="REC"/>
    <property type="match status" value="1"/>
</dbReference>
<evidence type="ECO:0000256" key="9">
    <source>
        <dbReference type="ARBA" id="ARBA00023012"/>
    </source>
</evidence>
<dbReference type="InterPro" id="IPR013767">
    <property type="entry name" value="PAS_fold"/>
</dbReference>
<dbReference type="PROSITE" id="PS50885">
    <property type="entry name" value="HAMP"/>
    <property type="match status" value="1"/>
</dbReference>
<keyword evidence="7" id="KW-0418">Kinase</keyword>
<dbReference type="eggNOG" id="COG4191">
    <property type="taxonomic scope" value="Bacteria"/>
</dbReference>
<dbReference type="SUPFAM" id="SSF55874">
    <property type="entry name" value="ATPase domain of HSP90 chaperone/DNA topoisomerase II/histidine kinase"/>
    <property type="match status" value="1"/>
</dbReference>
<evidence type="ECO:0000256" key="6">
    <source>
        <dbReference type="ARBA" id="ARBA00022741"/>
    </source>
</evidence>
<feature type="domain" description="HAMP" evidence="14">
    <location>
        <begin position="253"/>
        <end position="307"/>
    </location>
</feature>
<keyword evidence="8" id="KW-0067">ATP-binding</keyword>
<dbReference type="InterPro" id="IPR003661">
    <property type="entry name" value="HisK_dim/P_dom"/>
</dbReference>
<evidence type="ECO:0000256" key="10">
    <source>
        <dbReference type="PROSITE-ProRule" id="PRU00169"/>
    </source>
</evidence>
<dbReference type="SUPFAM" id="SSF47384">
    <property type="entry name" value="Homodimeric domain of signal transducing histidine kinase"/>
    <property type="match status" value="1"/>
</dbReference>
<dbReference type="GO" id="GO:0016020">
    <property type="term" value="C:membrane"/>
    <property type="evidence" value="ECO:0007669"/>
    <property type="project" value="UniProtKB-SubCell"/>
</dbReference>
<name>K9H128_9PROT</name>
<feature type="modified residue" description="4-aspartylphosphate" evidence="10">
    <location>
        <position position="932"/>
    </location>
</feature>
<dbReference type="InterPro" id="IPR000014">
    <property type="entry name" value="PAS"/>
</dbReference>
<feature type="domain" description="Response regulatory" evidence="12">
    <location>
        <begin position="883"/>
        <end position="998"/>
    </location>
</feature>
<gene>
    <name evidence="15" type="ORF">C882_3039</name>
</gene>
<comment type="subcellular location">
    <subcellularLocation>
        <location evidence="2">Membrane</location>
    </subcellularLocation>
</comment>
<dbReference type="eggNOG" id="COG0784">
    <property type="taxonomic scope" value="Bacteria"/>
</dbReference>
<dbReference type="Gene3D" id="3.30.450.20">
    <property type="entry name" value="PAS domain"/>
    <property type="match status" value="2"/>
</dbReference>
<dbReference type="SMART" id="SM00448">
    <property type="entry name" value="REC"/>
    <property type="match status" value="1"/>
</dbReference>
<evidence type="ECO:0000256" key="7">
    <source>
        <dbReference type="ARBA" id="ARBA00022777"/>
    </source>
</evidence>
<dbReference type="PROSITE" id="PS50110">
    <property type="entry name" value="RESPONSE_REGULATORY"/>
    <property type="match status" value="1"/>
</dbReference>
<dbReference type="Gene3D" id="3.40.50.2300">
    <property type="match status" value="1"/>
</dbReference>
<dbReference type="SUPFAM" id="SSF55785">
    <property type="entry name" value="PYP-like sensor domain (PAS domain)"/>
    <property type="match status" value="2"/>
</dbReference>
<dbReference type="STRING" id="1238182.C882_3039"/>
<dbReference type="SMART" id="SM00304">
    <property type="entry name" value="HAMP"/>
    <property type="match status" value="1"/>
</dbReference>
<dbReference type="NCBIfam" id="TIGR00229">
    <property type="entry name" value="sensory_box"/>
    <property type="match status" value="2"/>
</dbReference>
<evidence type="ECO:0000259" key="12">
    <source>
        <dbReference type="PROSITE" id="PS50110"/>
    </source>
</evidence>
<evidence type="ECO:0000313" key="16">
    <source>
        <dbReference type="Proteomes" id="UP000009881"/>
    </source>
</evidence>
<evidence type="ECO:0000256" key="3">
    <source>
        <dbReference type="ARBA" id="ARBA00012438"/>
    </source>
</evidence>
<dbReference type="InterPro" id="IPR003660">
    <property type="entry name" value="HAMP_dom"/>
</dbReference>
<evidence type="ECO:0000256" key="1">
    <source>
        <dbReference type="ARBA" id="ARBA00000085"/>
    </source>
</evidence>
<evidence type="ECO:0000256" key="4">
    <source>
        <dbReference type="ARBA" id="ARBA00022553"/>
    </source>
</evidence>
<evidence type="ECO:0000256" key="8">
    <source>
        <dbReference type="ARBA" id="ARBA00022840"/>
    </source>
</evidence>
<dbReference type="GO" id="GO:0000155">
    <property type="term" value="F:phosphorelay sensor kinase activity"/>
    <property type="evidence" value="ECO:0007669"/>
    <property type="project" value="InterPro"/>
</dbReference>
<keyword evidence="16" id="KW-1185">Reference proteome</keyword>
<dbReference type="Pfam" id="PF13188">
    <property type="entry name" value="PAS_8"/>
    <property type="match status" value="1"/>
</dbReference>
<keyword evidence="4 10" id="KW-0597">Phosphoprotein</keyword>
<dbReference type="Pfam" id="PF00512">
    <property type="entry name" value="HisKA"/>
    <property type="match status" value="1"/>
</dbReference>
<dbReference type="SMART" id="SM00091">
    <property type="entry name" value="PAS"/>
    <property type="match status" value="2"/>
</dbReference>
<dbReference type="Pfam" id="PF00989">
    <property type="entry name" value="PAS"/>
    <property type="match status" value="1"/>
</dbReference>
<dbReference type="InterPro" id="IPR003594">
    <property type="entry name" value="HATPase_dom"/>
</dbReference>
<dbReference type="PANTHER" id="PTHR43065:SF42">
    <property type="entry name" value="TWO-COMPONENT SENSOR PPRA"/>
    <property type="match status" value="1"/>
</dbReference>
<accession>K9H128</accession>
<dbReference type="EC" id="2.7.13.3" evidence="3"/>
<dbReference type="Proteomes" id="UP000009881">
    <property type="component" value="Unassembled WGS sequence"/>
</dbReference>
<dbReference type="InterPro" id="IPR036890">
    <property type="entry name" value="HATPase_C_sf"/>
</dbReference>
<keyword evidence="6" id="KW-0547">Nucleotide-binding</keyword>
<dbReference type="PANTHER" id="PTHR43065">
    <property type="entry name" value="SENSOR HISTIDINE KINASE"/>
    <property type="match status" value="1"/>
</dbReference>
<dbReference type="InterPro" id="IPR036097">
    <property type="entry name" value="HisK_dim/P_sf"/>
</dbReference>
<dbReference type="Gene3D" id="1.10.287.130">
    <property type="match status" value="1"/>
</dbReference>